<accession>A0A0S2IP18</accession>
<organism evidence="3">
    <name type="scientific">Leptospira borgpetersenii serovar Ballum</name>
    <dbReference type="NCBI Taxonomy" id="280505"/>
    <lineage>
        <taxon>Bacteria</taxon>
        <taxon>Pseudomonadati</taxon>
        <taxon>Spirochaetota</taxon>
        <taxon>Spirochaetia</taxon>
        <taxon>Leptospirales</taxon>
        <taxon>Leptospiraceae</taxon>
        <taxon>Leptospira</taxon>
    </lineage>
</organism>
<dbReference type="AlphaFoldDB" id="A0A0S2IP18"/>
<name>A0A0S2IP18_LEPBO</name>
<gene>
    <name evidence="3" type="ORF">LBBP_01131</name>
</gene>
<sequence>MRYILPCPRCRTDLRIPTDLGKLTVRCPRCYESFSFDPETAYQNGSGYLEKDSEKYNRKSFFRSFWENLKQNVSSLKYRFQNPRPRLFDQTPGKKLAKNFLLILLAIGIVRTCFFSPFQDLQNSNPFPNTTTSPPKTRPREIIPEEPSPPPQEQPEPKFEI</sequence>
<reference evidence="3 4" key="1">
    <citation type="journal article" date="2015" name="PLoS Negl. Trop. Dis.">
        <title>Distribution of Plasmids in Distinct Leptospira Pathogenic Species.</title>
        <authorList>
            <person name="Wang Y."/>
            <person name="Zhuang X."/>
            <person name="Zhong Y."/>
            <person name="Zhang C."/>
            <person name="Zhang Y."/>
            <person name="Zeng L."/>
            <person name="Zhu Y."/>
            <person name="He P."/>
            <person name="Dong K."/>
            <person name="Pal U."/>
            <person name="Guo X."/>
            <person name="Qin J."/>
        </authorList>
    </citation>
    <scope>NUCLEOTIDE SEQUENCE [LARGE SCALE GENOMIC DNA]</scope>
    <source>
        <strain evidence="3 4">56604</strain>
    </source>
</reference>
<evidence type="ECO:0000313" key="3">
    <source>
        <dbReference type="EMBL" id="ALO25438.1"/>
    </source>
</evidence>
<feature type="transmembrane region" description="Helical" evidence="2">
    <location>
        <begin position="100"/>
        <end position="118"/>
    </location>
</feature>
<dbReference type="Proteomes" id="UP000058857">
    <property type="component" value="Chromosome 1"/>
</dbReference>
<evidence type="ECO:0000313" key="4">
    <source>
        <dbReference type="Proteomes" id="UP000058857"/>
    </source>
</evidence>
<keyword evidence="2" id="KW-1133">Transmembrane helix</keyword>
<evidence type="ECO:0000256" key="1">
    <source>
        <dbReference type="SAM" id="MobiDB-lite"/>
    </source>
</evidence>
<feature type="compositionally biased region" description="Low complexity" evidence="1">
    <location>
        <begin position="124"/>
        <end position="135"/>
    </location>
</feature>
<dbReference type="PATRIC" id="fig|280505.15.peg.1106"/>
<keyword evidence="2" id="KW-0812">Transmembrane</keyword>
<keyword evidence="2" id="KW-0472">Membrane</keyword>
<dbReference type="EMBL" id="CP012029">
    <property type="protein sequence ID" value="ALO25438.1"/>
    <property type="molecule type" value="Genomic_DNA"/>
</dbReference>
<feature type="region of interest" description="Disordered" evidence="1">
    <location>
        <begin position="124"/>
        <end position="161"/>
    </location>
</feature>
<proteinExistence type="predicted"/>
<evidence type="ECO:0000256" key="2">
    <source>
        <dbReference type="SAM" id="Phobius"/>
    </source>
</evidence>
<protein>
    <submittedName>
        <fullName evidence="3">Uncharacterized protein</fullName>
    </submittedName>
</protein>